<proteinExistence type="predicted"/>
<protein>
    <submittedName>
        <fullName evidence="1">HAD hydrolase family protein</fullName>
    </submittedName>
</protein>
<reference evidence="1" key="1">
    <citation type="submission" date="2020-10" db="EMBL/GenBank/DDBJ databases">
        <authorList>
            <person name="Gilroy R."/>
        </authorList>
    </citation>
    <scope>NUCLEOTIDE SEQUENCE</scope>
    <source>
        <strain evidence="1">CHK195-11698</strain>
    </source>
</reference>
<dbReference type="Gene3D" id="3.40.50.1000">
    <property type="entry name" value="HAD superfamily/HAD-like"/>
    <property type="match status" value="1"/>
</dbReference>
<keyword evidence="1" id="KW-0378">Hydrolase</keyword>
<evidence type="ECO:0000313" key="2">
    <source>
        <dbReference type="Proteomes" id="UP000824175"/>
    </source>
</evidence>
<sequence length="255" mass="28859">MKPKYFFFDVDGTLTDMRTGVMVPSAIDCLHRLMAAGHFVALNTGRAHYKAEKVRQELGMQHMICNGGNGLVIHGKLVQNIPLPKAQCIQLLDQLTELKIGFLITLDDSEAVYASNDLFFQQVGKRQEPTVYHLEPSFDYHQVAAFYKIYYANTTFDLRAFPDLKGFLFQKPYTMIQPDHKKQGLMQMMNILNAPLEDVVVFGDDDNDLDVFDPALWTCVAMGNACDALKAQATYITDANVDDGILNFCLRMHYI</sequence>
<dbReference type="InterPro" id="IPR036412">
    <property type="entry name" value="HAD-like_sf"/>
</dbReference>
<dbReference type="AlphaFoldDB" id="A0A9D1L068"/>
<dbReference type="PANTHER" id="PTHR10000:SF8">
    <property type="entry name" value="HAD SUPERFAMILY HYDROLASE-LIKE, TYPE 3"/>
    <property type="match status" value="1"/>
</dbReference>
<dbReference type="Gene3D" id="3.30.1240.10">
    <property type="match status" value="1"/>
</dbReference>
<dbReference type="SUPFAM" id="SSF56784">
    <property type="entry name" value="HAD-like"/>
    <property type="match status" value="1"/>
</dbReference>
<reference evidence="1" key="2">
    <citation type="journal article" date="2021" name="PeerJ">
        <title>Extensive microbial diversity within the chicken gut microbiome revealed by metagenomics and culture.</title>
        <authorList>
            <person name="Gilroy R."/>
            <person name="Ravi A."/>
            <person name="Getino M."/>
            <person name="Pursley I."/>
            <person name="Horton D.L."/>
            <person name="Alikhan N.F."/>
            <person name="Baker D."/>
            <person name="Gharbi K."/>
            <person name="Hall N."/>
            <person name="Watson M."/>
            <person name="Adriaenssens E.M."/>
            <person name="Foster-Nyarko E."/>
            <person name="Jarju S."/>
            <person name="Secka A."/>
            <person name="Antonio M."/>
            <person name="Oren A."/>
            <person name="Chaudhuri R.R."/>
            <person name="La Ragione R."/>
            <person name="Hildebrand F."/>
            <person name="Pallen M.J."/>
        </authorList>
    </citation>
    <scope>NUCLEOTIDE SEQUENCE</scope>
    <source>
        <strain evidence="1">CHK195-11698</strain>
    </source>
</reference>
<dbReference type="GO" id="GO:0005829">
    <property type="term" value="C:cytosol"/>
    <property type="evidence" value="ECO:0007669"/>
    <property type="project" value="TreeGrafter"/>
</dbReference>
<accession>A0A9D1L068</accession>
<organism evidence="1 2">
    <name type="scientific">Candidatus Fimiplasma intestinipullorum</name>
    <dbReference type="NCBI Taxonomy" id="2840825"/>
    <lineage>
        <taxon>Bacteria</taxon>
        <taxon>Bacillati</taxon>
        <taxon>Bacillota</taxon>
        <taxon>Clostridia</taxon>
        <taxon>Eubacteriales</taxon>
        <taxon>Candidatus Fimiplasma</taxon>
    </lineage>
</organism>
<dbReference type="GO" id="GO:0016791">
    <property type="term" value="F:phosphatase activity"/>
    <property type="evidence" value="ECO:0007669"/>
    <property type="project" value="TreeGrafter"/>
</dbReference>
<dbReference type="GO" id="GO:0000287">
    <property type="term" value="F:magnesium ion binding"/>
    <property type="evidence" value="ECO:0007669"/>
    <property type="project" value="TreeGrafter"/>
</dbReference>
<dbReference type="Proteomes" id="UP000824175">
    <property type="component" value="Unassembled WGS sequence"/>
</dbReference>
<dbReference type="Pfam" id="PF08282">
    <property type="entry name" value="Hydrolase_3"/>
    <property type="match status" value="1"/>
</dbReference>
<dbReference type="InterPro" id="IPR023214">
    <property type="entry name" value="HAD_sf"/>
</dbReference>
<gene>
    <name evidence="1" type="ORF">IAD15_05285</name>
</gene>
<dbReference type="PANTHER" id="PTHR10000">
    <property type="entry name" value="PHOSPHOSERINE PHOSPHATASE"/>
    <property type="match status" value="1"/>
</dbReference>
<evidence type="ECO:0000313" key="1">
    <source>
        <dbReference type="EMBL" id="HIU13464.1"/>
    </source>
</evidence>
<dbReference type="EMBL" id="DVMJ01000045">
    <property type="protein sequence ID" value="HIU13464.1"/>
    <property type="molecule type" value="Genomic_DNA"/>
</dbReference>
<name>A0A9D1L068_9FIRM</name>
<comment type="caution">
    <text evidence="1">The sequence shown here is derived from an EMBL/GenBank/DDBJ whole genome shotgun (WGS) entry which is preliminary data.</text>
</comment>